<dbReference type="GO" id="GO:0016020">
    <property type="term" value="C:membrane"/>
    <property type="evidence" value="ECO:0007669"/>
    <property type="project" value="InterPro"/>
</dbReference>
<keyword evidence="2" id="KW-0472">Membrane</keyword>
<dbReference type="Proteomes" id="UP000427716">
    <property type="component" value="Chromosome"/>
</dbReference>
<gene>
    <name evidence="3" type="ORF">GM160_02845</name>
</gene>
<evidence type="ECO:0000256" key="2">
    <source>
        <dbReference type="SAM" id="Phobius"/>
    </source>
</evidence>
<dbReference type="Pfam" id="PF04186">
    <property type="entry name" value="FxsA"/>
    <property type="match status" value="1"/>
</dbReference>
<sequence length="166" mass="17732">MRKLSGFILFLPLVELVLLIAMGAAMGFLVTLLWIVATGIWGAWLMRTAGPSAMARAQRDVAATGRGQIDGLGVAANFLGGLMLLLPGPLTDLLGLVLVTPFLRRLAFGAWLAGRLQQVVVERGGFGGGPNGPFGGGDGNVYDADPDDIQRNEPRDPHRLDRDRDR</sequence>
<dbReference type="PANTHER" id="PTHR35335:SF1">
    <property type="entry name" value="UPF0716 PROTEIN FXSA"/>
    <property type="match status" value="1"/>
</dbReference>
<evidence type="ECO:0000313" key="3">
    <source>
        <dbReference type="EMBL" id="QGT77918.1"/>
    </source>
</evidence>
<feature type="compositionally biased region" description="Basic and acidic residues" evidence="1">
    <location>
        <begin position="148"/>
        <end position="166"/>
    </location>
</feature>
<name>A0A6I6CZ47_9GAMM</name>
<proteinExistence type="predicted"/>
<feature type="transmembrane region" description="Helical" evidence="2">
    <location>
        <begin position="26"/>
        <end position="46"/>
    </location>
</feature>
<feature type="compositionally biased region" description="Gly residues" evidence="1">
    <location>
        <begin position="129"/>
        <end position="139"/>
    </location>
</feature>
<organism evidence="3 4">
    <name type="scientific">Guyparkeria halophila</name>
    <dbReference type="NCBI Taxonomy" id="47960"/>
    <lineage>
        <taxon>Bacteria</taxon>
        <taxon>Pseudomonadati</taxon>
        <taxon>Pseudomonadota</taxon>
        <taxon>Gammaproteobacteria</taxon>
        <taxon>Chromatiales</taxon>
        <taxon>Thioalkalibacteraceae</taxon>
        <taxon>Guyparkeria</taxon>
    </lineage>
</organism>
<keyword evidence="2" id="KW-1133">Transmembrane helix</keyword>
<accession>A0A6I6CZ47</accession>
<dbReference type="RefSeq" id="WP_156227968.1">
    <property type="nucleotide sequence ID" value="NZ_CP046415.1"/>
</dbReference>
<feature type="region of interest" description="Disordered" evidence="1">
    <location>
        <begin position="129"/>
        <end position="166"/>
    </location>
</feature>
<dbReference type="InterPro" id="IPR007313">
    <property type="entry name" value="FxsA"/>
</dbReference>
<dbReference type="NCBIfam" id="NF008528">
    <property type="entry name" value="PRK11463.1-2"/>
    <property type="match status" value="1"/>
</dbReference>
<keyword evidence="2" id="KW-0812">Transmembrane</keyword>
<dbReference type="KEGG" id="ghl:GM160_02845"/>
<evidence type="ECO:0000313" key="4">
    <source>
        <dbReference type="Proteomes" id="UP000427716"/>
    </source>
</evidence>
<keyword evidence="4" id="KW-1185">Reference proteome</keyword>
<dbReference type="AlphaFoldDB" id="A0A6I6CZ47"/>
<dbReference type="PANTHER" id="PTHR35335">
    <property type="entry name" value="UPF0716 PROTEIN FXSA"/>
    <property type="match status" value="1"/>
</dbReference>
<reference evidence="3 4" key="1">
    <citation type="submission" date="2019-11" db="EMBL/GenBank/DDBJ databases">
        <authorList>
            <person name="Zhang J."/>
            <person name="Sun C."/>
        </authorList>
    </citation>
    <scope>NUCLEOTIDE SEQUENCE [LARGE SCALE GENOMIC DNA]</scope>
    <source>
        <strain evidence="4">sp2</strain>
    </source>
</reference>
<dbReference type="EMBL" id="CP046415">
    <property type="protein sequence ID" value="QGT77918.1"/>
    <property type="molecule type" value="Genomic_DNA"/>
</dbReference>
<evidence type="ECO:0000256" key="1">
    <source>
        <dbReference type="SAM" id="MobiDB-lite"/>
    </source>
</evidence>
<protein>
    <submittedName>
        <fullName evidence="3">Membrane protein FxsA</fullName>
    </submittedName>
</protein>